<evidence type="ECO:0000313" key="2">
    <source>
        <dbReference type="Proteomes" id="UP000032049"/>
    </source>
</evidence>
<dbReference type="EMBL" id="JXRA01000041">
    <property type="protein sequence ID" value="KIO77256.1"/>
    <property type="molecule type" value="Genomic_DNA"/>
</dbReference>
<dbReference type="AlphaFoldDB" id="A0A0D0GS04"/>
<dbReference type="Proteomes" id="UP000032049">
    <property type="component" value="Unassembled WGS sequence"/>
</dbReference>
<evidence type="ECO:0000313" key="1">
    <source>
        <dbReference type="EMBL" id="KIO77256.1"/>
    </source>
</evidence>
<protein>
    <submittedName>
        <fullName evidence="1">Uncharacterized protein</fullName>
    </submittedName>
</protein>
<organism evidence="1 2">
    <name type="scientific">Pedobacter lusitanus</name>
    <dbReference type="NCBI Taxonomy" id="1503925"/>
    <lineage>
        <taxon>Bacteria</taxon>
        <taxon>Pseudomonadati</taxon>
        <taxon>Bacteroidota</taxon>
        <taxon>Sphingobacteriia</taxon>
        <taxon>Sphingobacteriales</taxon>
        <taxon>Sphingobacteriaceae</taxon>
        <taxon>Pedobacter</taxon>
    </lineage>
</organism>
<name>A0A0D0GS04_9SPHI</name>
<dbReference type="RefSeq" id="WP_041881502.1">
    <property type="nucleotide sequence ID" value="NZ_CP157278.1"/>
</dbReference>
<keyword evidence="2" id="KW-1185">Reference proteome</keyword>
<proteinExistence type="predicted"/>
<gene>
    <name evidence="1" type="ORF">TH53_10430</name>
</gene>
<sequence length="212" mass="24362">MINTTNLQLLPDNKKLQSACKAMAVLDAILCQDWTYRYYSYNSQWSEGEEFFEMRNGEGDQLLILFRNEGAVINGYFSEAEQGEKNKLTDQLPEVFHEFIFGEPVNSVGTTFSVWQLNDQPWTTGIPSEHDDHAEELLSPLDAEPATYVKWASVYFEGSYNADGIPLETVTRIFNQEPLTREMVSSIIGEPEDWDQLIEDLIEISYPYHINL</sequence>
<comment type="caution">
    <text evidence="1">The sequence shown here is derived from an EMBL/GenBank/DDBJ whole genome shotgun (WGS) entry which is preliminary data.</text>
</comment>
<dbReference type="OrthoDB" id="361945at2"/>
<dbReference type="STRING" id="1503925.TH53_10430"/>
<accession>A0A0D0GS04</accession>
<reference evidence="1 2" key="1">
    <citation type="submission" date="2015-01" db="EMBL/GenBank/DDBJ databases">
        <title>Draft genome sequence of Pedobacter sp. NL19 isolated from sludge of an effluent treatment pond in an abandoned uranium mine.</title>
        <authorList>
            <person name="Santos T."/>
            <person name="Caetano T."/>
            <person name="Covas C."/>
            <person name="Cruz A."/>
            <person name="Mendo S."/>
        </authorList>
    </citation>
    <scope>NUCLEOTIDE SEQUENCE [LARGE SCALE GENOMIC DNA]</scope>
    <source>
        <strain evidence="1 2">NL19</strain>
    </source>
</reference>